<evidence type="ECO:0000313" key="1">
    <source>
        <dbReference type="EMBL" id="MDI9861674.1"/>
    </source>
</evidence>
<dbReference type="Proteomes" id="UP001236507">
    <property type="component" value="Unassembled WGS sequence"/>
</dbReference>
<evidence type="ECO:0000313" key="2">
    <source>
        <dbReference type="Proteomes" id="UP001236507"/>
    </source>
</evidence>
<comment type="caution">
    <text evidence="1">The sequence shown here is derived from an EMBL/GenBank/DDBJ whole genome shotgun (WGS) entry which is preliminary data.</text>
</comment>
<name>A0ABT6YDL3_9BACT</name>
<accession>A0ABT6YDL3</accession>
<organism evidence="1 2">
    <name type="scientific">Flectobacillus roseus</name>
    <dbReference type="NCBI Taxonomy" id="502259"/>
    <lineage>
        <taxon>Bacteria</taxon>
        <taxon>Pseudomonadati</taxon>
        <taxon>Bacteroidota</taxon>
        <taxon>Cytophagia</taxon>
        <taxon>Cytophagales</taxon>
        <taxon>Flectobacillaceae</taxon>
        <taxon>Flectobacillus</taxon>
    </lineage>
</organism>
<gene>
    <name evidence="1" type="ORF">QM524_20810</name>
</gene>
<sequence>MNLKKLCTLMTLVFMGRLVYGQQDSTKTINTFSSFVGVTNNGFSIIPTFSLNRPAVVTNFAWRKKRFSFNPDIRLVSDASKGGMLFWLRYHLIEQKKFSLRVSAHPAFTLVRRVVSDNTASTEITEMLRFLAYEIVPNYQIAPNWSVSAIYLQGNALQLHGPQETKVLFLNTSISNIKLGSNFRFQLVPSFYFLNTDGYTGKYLSLTGILSKKESPFTIQSTINQTFTSTIPDNKQFMWNVMLSYSFSKNFNQK</sequence>
<dbReference type="EMBL" id="JASHIF010000021">
    <property type="protein sequence ID" value="MDI9861674.1"/>
    <property type="molecule type" value="Genomic_DNA"/>
</dbReference>
<reference evidence="1 2" key="1">
    <citation type="submission" date="2023-05" db="EMBL/GenBank/DDBJ databases">
        <title>Novel species of genus Flectobacillus isolated from stream in China.</title>
        <authorList>
            <person name="Lu H."/>
        </authorList>
    </citation>
    <scope>NUCLEOTIDE SEQUENCE [LARGE SCALE GENOMIC DNA]</scope>
    <source>
        <strain evidence="1 2">KCTC 42575</strain>
    </source>
</reference>
<proteinExistence type="predicted"/>
<evidence type="ECO:0008006" key="3">
    <source>
        <dbReference type="Google" id="ProtNLM"/>
    </source>
</evidence>
<keyword evidence="2" id="KW-1185">Reference proteome</keyword>
<protein>
    <recommendedName>
        <fullName evidence="3">DUF2490 domain-containing protein</fullName>
    </recommendedName>
</protein>
<dbReference type="RefSeq" id="WP_283346040.1">
    <property type="nucleotide sequence ID" value="NZ_JASHIF010000021.1"/>
</dbReference>